<dbReference type="AlphaFoldDB" id="A0A2T6KMC8"/>
<reference evidence="1 2" key="1">
    <citation type="submission" date="2018-04" db="EMBL/GenBank/DDBJ databases">
        <title>Genomic Encyclopedia of Archaeal and Bacterial Type Strains, Phase II (KMG-II): from individual species to whole genera.</title>
        <authorList>
            <person name="Goeker M."/>
        </authorList>
    </citation>
    <scope>NUCLEOTIDE SEQUENCE [LARGE SCALE GENOMIC DNA]</scope>
    <source>
        <strain evidence="1 2">DSM 29955</strain>
    </source>
</reference>
<gene>
    <name evidence="1" type="ORF">C8N45_102385</name>
</gene>
<dbReference type="Proteomes" id="UP000244523">
    <property type="component" value="Unassembled WGS sequence"/>
</dbReference>
<evidence type="ECO:0000313" key="2">
    <source>
        <dbReference type="Proteomes" id="UP000244523"/>
    </source>
</evidence>
<organism evidence="1 2">
    <name type="scientific">Yoonia sediminilitoris</name>
    <dbReference type="NCBI Taxonomy" id="1286148"/>
    <lineage>
        <taxon>Bacteria</taxon>
        <taxon>Pseudomonadati</taxon>
        <taxon>Pseudomonadota</taxon>
        <taxon>Alphaproteobacteria</taxon>
        <taxon>Rhodobacterales</taxon>
        <taxon>Paracoccaceae</taxon>
        <taxon>Yoonia</taxon>
    </lineage>
</organism>
<evidence type="ECO:0000313" key="1">
    <source>
        <dbReference type="EMBL" id="PUB17373.1"/>
    </source>
</evidence>
<name>A0A2T6KMC8_9RHOB</name>
<sequence>MATGDGLSEALRLLLAEDRRMLETRLWFQWSDPLLAGPATDVTSHP</sequence>
<accession>A0A2T6KMC8</accession>
<dbReference type="EMBL" id="QBUD01000002">
    <property type="protein sequence ID" value="PUB17373.1"/>
    <property type="molecule type" value="Genomic_DNA"/>
</dbReference>
<protein>
    <submittedName>
        <fullName evidence="1">Uncharacterized protein</fullName>
    </submittedName>
</protein>
<proteinExistence type="predicted"/>
<keyword evidence="2" id="KW-1185">Reference proteome</keyword>
<comment type="caution">
    <text evidence="1">The sequence shown here is derived from an EMBL/GenBank/DDBJ whole genome shotgun (WGS) entry which is preliminary data.</text>
</comment>